<dbReference type="GeneID" id="56891842"/>
<dbReference type="Pfam" id="PF11225">
    <property type="entry name" value="DUF3024"/>
    <property type="match status" value="1"/>
</dbReference>
<gene>
    <name evidence="1" type="ORF">AT03_10740</name>
</gene>
<evidence type="ECO:0000313" key="2">
    <source>
        <dbReference type="Proteomes" id="UP000029986"/>
    </source>
</evidence>
<reference evidence="1 2" key="1">
    <citation type="journal article" date="2014" name="Gut Pathog.">
        <title>Gene clusters of Hafnia alvei strain FB1 important in survival and pathogenesis: a draft genome perspective.</title>
        <authorList>
            <person name="Tan J.Y."/>
            <person name="Yin W.F."/>
            <person name="Chan K.G."/>
        </authorList>
    </citation>
    <scope>NUCLEOTIDE SEQUENCE [LARGE SCALE GENOMIC DNA]</scope>
    <source>
        <strain evidence="1 2">FB1</strain>
    </source>
</reference>
<dbReference type="eggNOG" id="ENOG5032TDX">
    <property type="taxonomic scope" value="Bacteria"/>
</dbReference>
<dbReference type="PATRIC" id="fig|1453496.5.peg.2158"/>
<evidence type="ECO:0000313" key="1">
    <source>
        <dbReference type="EMBL" id="AIU72808.1"/>
    </source>
</evidence>
<organism evidence="1 2">
    <name type="scientific">Hafnia alvei FB1</name>
    <dbReference type="NCBI Taxonomy" id="1453496"/>
    <lineage>
        <taxon>Bacteria</taxon>
        <taxon>Pseudomonadati</taxon>
        <taxon>Pseudomonadota</taxon>
        <taxon>Gammaproteobacteria</taxon>
        <taxon>Enterobacterales</taxon>
        <taxon>Hafniaceae</taxon>
        <taxon>Hafnia</taxon>
    </lineage>
</organism>
<dbReference type="KEGG" id="hav:AT03_10740"/>
<protein>
    <recommendedName>
        <fullName evidence="3">DUF3024 domain-containing protein</fullName>
    </recommendedName>
</protein>
<keyword evidence="2" id="KW-1185">Reference proteome</keyword>
<dbReference type="EMBL" id="CP009706">
    <property type="protein sequence ID" value="AIU72808.1"/>
    <property type="molecule type" value="Genomic_DNA"/>
</dbReference>
<proteinExistence type="predicted"/>
<dbReference type="InterPro" id="IPR021388">
    <property type="entry name" value="DUF3024"/>
</dbReference>
<accession>A0A097R263</accession>
<dbReference type="RefSeq" id="WP_025801297.1">
    <property type="nucleotide sequence ID" value="NZ_CP009706.1"/>
</dbReference>
<dbReference type="Proteomes" id="UP000029986">
    <property type="component" value="Chromosome"/>
</dbReference>
<dbReference type="HOGENOM" id="CLU_161337_1_0_6"/>
<evidence type="ECO:0008006" key="3">
    <source>
        <dbReference type="Google" id="ProtNLM"/>
    </source>
</evidence>
<sequence length="115" mass="13732">MIFTDLELQDIKRCMDLFLSKRRPAENLRHENDLSYRITGHDIDIFELHASDEGKKPKMVEQPSIKVTYVEDTKQWTLYWMRPNAEWHLYQDDAVPSFSIAMRIVDRDEFGCFFG</sequence>
<name>A0A097R263_HAFAL</name>
<dbReference type="AlphaFoldDB" id="A0A097R263"/>
<dbReference type="OrthoDB" id="1362002at2"/>